<feature type="domain" description="Integrase catalytic" evidence="3">
    <location>
        <begin position="109"/>
        <end position="245"/>
    </location>
</feature>
<keyword evidence="1" id="KW-0233">DNA recombination</keyword>
<dbReference type="GO" id="GO:0015074">
    <property type="term" value="P:DNA integration"/>
    <property type="evidence" value="ECO:0007669"/>
    <property type="project" value="InterPro"/>
</dbReference>
<dbReference type="Proteomes" id="UP000184001">
    <property type="component" value="Unassembled WGS sequence"/>
</dbReference>
<feature type="domain" description="Putative integrase N-terminal" evidence="2">
    <location>
        <begin position="13"/>
        <end position="90"/>
    </location>
</feature>
<dbReference type="InterPro" id="IPR013762">
    <property type="entry name" value="Integrase-like_cat_sf"/>
</dbReference>
<evidence type="ECO:0000313" key="5">
    <source>
        <dbReference type="Proteomes" id="UP000184001"/>
    </source>
</evidence>
<name>A0A8G2C8Z9_9BACT</name>
<comment type="caution">
    <text evidence="4">The sequence shown here is derived from an EMBL/GenBank/DDBJ whole genome shotgun (WGS) entry which is preliminary data.</text>
</comment>
<accession>A0A8G2C8Z9</accession>
<gene>
    <name evidence="4" type="ORF">SAMN05660830_01360</name>
</gene>
<dbReference type="InterPro" id="IPR024456">
    <property type="entry name" value="Integrase_catalytic_putative"/>
</dbReference>
<evidence type="ECO:0000259" key="3">
    <source>
        <dbReference type="Pfam" id="PF12835"/>
    </source>
</evidence>
<dbReference type="Pfam" id="PF12834">
    <property type="entry name" value="Phage_int_SAM_2"/>
    <property type="match status" value="1"/>
</dbReference>
<dbReference type="Gene3D" id="1.10.443.10">
    <property type="entry name" value="Intergrase catalytic core"/>
    <property type="match status" value="1"/>
</dbReference>
<sequence>MSKNKLLYGAKIAHLTGSSKTQYNNRGQSIRFAKRLHQLGYRVQHCKNISNRHVGVVVEDWQQQGLAVSTIKTYLSSVRQMCRTYGNEKIHKNNSEFGVEKRCYIATQSKAVPKIVYHAVLDQFLSGSERFQRIGRQLTVMRELGLRHEEARKINPATALLPDGRIYISDGTKGGRDRILHEPSQKQIDAVKALAPFIGKNDNSWPDGVSEASWEKYVYKIVGRMGLCIKTCGASLHGLRHAYAQARYEDLTNLLAPCLYSSPLDYREAAYQKHGETWRNRHDQAINILAHELGHNRGEITETYLGTIHGQICKYFKLTYCNLLFLPCRVRINCNFIYLYFNALKTKTSFFKLYP</sequence>
<protein>
    <submittedName>
        <fullName evidence="4">Site-specific recombinase XerD</fullName>
    </submittedName>
</protein>
<dbReference type="EMBL" id="FQZR01000003">
    <property type="protein sequence ID" value="SHJ01385.1"/>
    <property type="molecule type" value="Genomic_DNA"/>
</dbReference>
<dbReference type="GO" id="GO:0006310">
    <property type="term" value="P:DNA recombination"/>
    <property type="evidence" value="ECO:0007669"/>
    <property type="project" value="UniProtKB-KW"/>
</dbReference>
<dbReference type="Pfam" id="PF12835">
    <property type="entry name" value="Integrase_1"/>
    <property type="match status" value="1"/>
</dbReference>
<dbReference type="GO" id="GO:0003677">
    <property type="term" value="F:DNA binding"/>
    <property type="evidence" value="ECO:0007669"/>
    <property type="project" value="InterPro"/>
</dbReference>
<evidence type="ECO:0000313" key="4">
    <source>
        <dbReference type="EMBL" id="SHJ01385.1"/>
    </source>
</evidence>
<dbReference type="AlphaFoldDB" id="A0A8G2C8Z9"/>
<evidence type="ECO:0000259" key="2">
    <source>
        <dbReference type="Pfam" id="PF12834"/>
    </source>
</evidence>
<dbReference type="InterPro" id="IPR011010">
    <property type="entry name" value="DNA_brk_join_enz"/>
</dbReference>
<proteinExistence type="predicted"/>
<evidence type="ECO:0000256" key="1">
    <source>
        <dbReference type="ARBA" id="ARBA00023172"/>
    </source>
</evidence>
<dbReference type="RefSeq" id="WP_073020987.1">
    <property type="nucleotide sequence ID" value="NZ_CP192219.1"/>
</dbReference>
<reference evidence="4 5" key="1">
    <citation type="submission" date="2016-11" db="EMBL/GenBank/DDBJ databases">
        <authorList>
            <person name="Varghese N."/>
            <person name="Submissions S."/>
        </authorList>
    </citation>
    <scope>NUCLEOTIDE SEQUENCE [LARGE SCALE GENOMIC DNA]</scope>
    <source>
        <strain evidence="4 5">DSM 17919</strain>
    </source>
</reference>
<dbReference type="InterPro" id="IPR024457">
    <property type="entry name" value="Putative_integrase_N"/>
</dbReference>
<dbReference type="SUPFAM" id="SSF56349">
    <property type="entry name" value="DNA breaking-rejoining enzymes"/>
    <property type="match status" value="1"/>
</dbReference>
<organism evidence="4 5">
    <name type="scientific">Halodesulfovibrio aestuarii</name>
    <dbReference type="NCBI Taxonomy" id="126333"/>
    <lineage>
        <taxon>Bacteria</taxon>
        <taxon>Pseudomonadati</taxon>
        <taxon>Thermodesulfobacteriota</taxon>
        <taxon>Desulfovibrionia</taxon>
        <taxon>Desulfovibrionales</taxon>
        <taxon>Desulfovibrionaceae</taxon>
        <taxon>Halodesulfovibrio</taxon>
    </lineage>
</organism>